<name>A0AAW1QAP9_9CHLO</name>
<dbReference type="InterPro" id="IPR018117">
    <property type="entry name" value="C5_DNA_meth_AS"/>
</dbReference>
<keyword evidence="3 4" id="KW-0949">S-adenosyl-L-methionine</keyword>
<keyword evidence="6" id="KW-1185">Reference proteome</keyword>
<dbReference type="SUPFAM" id="SSF53335">
    <property type="entry name" value="S-adenosyl-L-methionine-dependent methyltransferases"/>
    <property type="match status" value="1"/>
</dbReference>
<dbReference type="InterPro" id="IPR001525">
    <property type="entry name" value="C5_MeTfrase"/>
</dbReference>
<keyword evidence="1 4" id="KW-0489">Methyltransferase</keyword>
<protein>
    <recommendedName>
        <fullName evidence="7">DNA (cytosine-5-)-methyltransferase</fullName>
    </recommendedName>
</protein>
<dbReference type="PANTHER" id="PTHR46098">
    <property type="entry name" value="TRNA (CYTOSINE(38)-C(5))-METHYLTRANSFERASE"/>
    <property type="match status" value="1"/>
</dbReference>
<dbReference type="Gene3D" id="3.40.50.150">
    <property type="entry name" value="Vaccinia Virus protein VP39"/>
    <property type="match status" value="1"/>
</dbReference>
<evidence type="ECO:0000256" key="1">
    <source>
        <dbReference type="ARBA" id="ARBA00022603"/>
    </source>
</evidence>
<keyword evidence="2 4" id="KW-0808">Transferase</keyword>
<dbReference type="InterPro" id="IPR050750">
    <property type="entry name" value="C5-MTase"/>
</dbReference>
<accession>A0AAW1QAP9</accession>
<comment type="similarity">
    <text evidence="4">Belongs to the class I-like SAM-binding methyltransferase superfamily. C5-methyltransferase family.</text>
</comment>
<dbReference type="PROSITE" id="PS51679">
    <property type="entry name" value="SAM_MT_C5"/>
    <property type="match status" value="1"/>
</dbReference>
<evidence type="ECO:0000313" key="5">
    <source>
        <dbReference type="EMBL" id="KAK9817988.1"/>
    </source>
</evidence>
<dbReference type="GO" id="GO:0008168">
    <property type="term" value="F:methyltransferase activity"/>
    <property type="evidence" value="ECO:0007669"/>
    <property type="project" value="UniProtKB-KW"/>
</dbReference>
<dbReference type="Pfam" id="PF00145">
    <property type="entry name" value="DNA_methylase"/>
    <property type="match status" value="1"/>
</dbReference>
<dbReference type="AlphaFoldDB" id="A0AAW1QAP9"/>
<proteinExistence type="inferred from homology"/>
<dbReference type="EMBL" id="JALJOR010000004">
    <property type="protein sequence ID" value="KAK9817988.1"/>
    <property type="molecule type" value="Genomic_DNA"/>
</dbReference>
<organism evidence="5 6">
    <name type="scientific">[Myrmecia] bisecta</name>
    <dbReference type="NCBI Taxonomy" id="41462"/>
    <lineage>
        <taxon>Eukaryota</taxon>
        <taxon>Viridiplantae</taxon>
        <taxon>Chlorophyta</taxon>
        <taxon>core chlorophytes</taxon>
        <taxon>Trebouxiophyceae</taxon>
        <taxon>Trebouxiales</taxon>
        <taxon>Trebouxiaceae</taxon>
        <taxon>Myrmecia</taxon>
    </lineage>
</organism>
<evidence type="ECO:0000313" key="6">
    <source>
        <dbReference type="Proteomes" id="UP001489004"/>
    </source>
</evidence>
<dbReference type="Proteomes" id="UP001489004">
    <property type="component" value="Unassembled WGS sequence"/>
</dbReference>
<dbReference type="PANTHER" id="PTHR46098:SF1">
    <property type="entry name" value="TRNA (CYTOSINE(38)-C(5))-METHYLTRANSFERASE"/>
    <property type="match status" value="1"/>
</dbReference>
<comment type="caution">
    <text evidence="5">The sequence shown here is derived from an EMBL/GenBank/DDBJ whole genome shotgun (WGS) entry which is preliminary data.</text>
</comment>
<dbReference type="PROSITE" id="PS00094">
    <property type="entry name" value="C5_MTASE_1"/>
    <property type="match status" value="1"/>
</dbReference>
<dbReference type="PRINTS" id="PR00105">
    <property type="entry name" value="C5METTRFRASE"/>
</dbReference>
<dbReference type="GO" id="GO:0032259">
    <property type="term" value="P:methylation"/>
    <property type="evidence" value="ECO:0007669"/>
    <property type="project" value="UniProtKB-KW"/>
</dbReference>
<evidence type="ECO:0000256" key="4">
    <source>
        <dbReference type="PROSITE-ProRule" id="PRU01016"/>
    </source>
</evidence>
<evidence type="ECO:0000256" key="2">
    <source>
        <dbReference type="ARBA" id="ARBA00022679"/>
    </source>
</evidence>
<dbReference type="InterPro" id="IPR029063">
    <property type="entry name" value="SAM-dependent_MTases_sf"/>
</dbReference>
<gene>
    <name evidence="5" type="ORF">WJX72_005390</name>
</gene>
<evidence type="ECO:0000256" key="3">
    <source>
        <dbReference type="ARBA" id="ARBA00022691"/>
    </source>
</evidence>
<feature type="active site" evidence="4">
    <location>
        <position position="75"/>
    </location>
</feature>
<reference evidence="5 6" key="1">
    <citation type="journal article" date="2024" name="Nat. Commun.">
        <title>Phylogenomics reveals the evolutionary origins of lichenization in chlorophyte algae.</title>
        <authorList>
            <person name="Puginier C."/>
            <person name="Libourel C."/>
            <person name="Otte J."/>
            <person name="Skaloud P."/>
            <person name="Haon M."/>
            <person name="Grisel S."/>
            <person name="Petersen M."/>
            <person name="Berrin J.G."/>
            <person name="Delaux P.M."/>
            <person name="Dal Grande F."/>
            <person name="Keller J."/>
        </authorList>
    </citation>
    <scope>NUCLEOTIDE SEQUENCE [LARGE SCALE GENOMIC DNA]</scope>
    <source>
        <strain evidence="5 6">SAG 2043</strain>
    </source>
</reference>
<evidence type="ECO:0008006" key="7">
    <source>
        <dbReference type="Google" id="ProtNLM"/>
    </source>
</evidence>
<sequence length="390" mass="43509">MRALDVFSGIGGFSLALAGLTKTLAFCELDPDAREVLLGRMRDKHLPKAPIFPDIRALKASDLRPIDLIMGGWPCQDMSNMGNRKGLAGARSGLFRKIARLARETRAGMLFLENVPNMLRLGLPAVSAELTSQGYELRWCTLPASSLGAPHVRFRTFLMAVRPGFKAAWKRLPQHRPHSWRREPVRMVLPTAARSPRAKRVMLLGNSVVPDVVRAAFVILAGGFRVTDPVEALAARTLETSRVMAAHTAETWQRVPTWGYCTNGQIRGIQPPCLRTPNLRLVFDPTAFVAERGQEPRKGTSRSPLVRTPLQAVSWSTPRLKCSGGNVPTERGLRDLPTQVRFEARTPDRLRRGQIRPEFVEWLMGYPPGWTVLPKGHKTREPVGYRPNKV</sequence>